<dbReference type="PRINTS" id="PR00609">
    <property type="entry name" value="CYTOCHROMEC3"/>
</dbReference>
<reference evidence="8" key="1">
    <citation type="journal article" date="2020" name="mSystems">
        <title>Genome- and Community-Level Interaction Insights into Carbon Utilization and Element Cycling Functions of Hydrothermarchaeota in Hydrothermal Sediment.</title>
        <authorList>
            <person name="Zhou Z."/>
            <person name="Liu Y."/>
            <person name="Xu W."/>
            <person name="Pan J."/>
            <person name="Luo Z.H."/>
            <person name="Li M."/>
        </authorList>
    </citation>
    <scope>NUCLEOTIDE SEQUENCE [LARGE SCALE GENOMIC DNA]</scope>
    <source>
        <strain evidence="8">HyVt-533</strain>
    </source>
</reference>
<dbReference type="InterPro" id="IPR020942">
    <property type="entry name" value="Cyt_c_III_dom"/>
</dbReference>
<accession>A0A7V5P1K8</accession>
<dbReference type="Gene3D" id="3.90.10.10">
    <property type="entry name" value="Cytochrome C3"/>
    <property type="match status" value="1"/>
</dbReference>
<feature type="binding site" description="axial binding residue" evidence="6">
    <location>
        <position position="60"/>
    </location>
    <ligand>
        <name>heme c</name>
        <dbReference type="ChEBI" id="CHEBI:61717"/>
        <label>1</label>
    </ligand>
    <ligandPart>
        <name>Fe</name>
        <dbReference type="ChEBI" id="CHEBI:18248"/>
    </ligandPart>
</feature>
<dbReference type="CDD" id="cd08168">
    <property type="entry name" value="Cytochrom_C3"/>
    <property type="match status" value="1"/>
</dbReference>
<feature type="binding site" description="axial binding residue" evidence="6">
    <location>
        <position position="101"/>
    </location>
    <ligand>
        <name>heme c</name>
        <dbReference type="ChEBI" id="CHEBI:61717"/>
        <label>1</label>
    </ligand>
    <ligandPart>
        <name>Fe</name>
        <dbReference type="ChEBI" id="CHEBI:18248"/>
    </ligandPart>
</feature>
<name>A0A7V5P1K8_9BACT</name>
<keyword evidence="1" id="KW-0813">Transport</keyword>
<protein>
    <submittedName>
        <fullName evidence="8">Class III cytochrome c</fullName>
    </submittedName>
</protein>
<feature type="binding site" description="axial binding residue" evidence="6">
    <location>
        <position position="104"/>
    </location>
    <ligand>
        <name>heme c</name>
        <dbReference type="ChEBI" id="CHEBI:61717"/>
        <label>1</label>
    </ligand>
    <ligandPart>
        <name>Fe</name>
        <dbReference type="ChEBI" id="CHEBI:18248"/>
    </ligandPart>
</feature>
<evidence type="ECO:0000256" key="2">
    <source>
        <dbReference type="ARBA" id="ARBA00022617"/>
    </source>
</evidence>
<proteinExistence type="predicted"/>
<sequence>MVRKLIGMVVGLAVGLSFYGFAVAGGKGPETITLKAKKGDVVFHHWKHQTELNIPCGECHHGPGHSPYKEGMEIKPCHECHNKNFPNKKLNKPMKAFHKNCKGCHKQMHAKHPNAPTKCNGCHKK</sequence>
<evidence type="ECO:0000256" key="1">
    <source>
        <dbReference type="ARBA" id="ARBA00022448"/>
    </source>
</evidence>
<comment type="caution">
    <text evidence="8">The sequence shown here is derived from an EMBL/GenBank/DDBJ whole genome shotgun (WGS) entry which is preliminary data.</text>
</comment>
<dbReference type="GO" id="GO:0020037">
    <property type="term" value="F:heme binding"/>
    <property type="evidence" value="ECO:0007669"/>
    <property type="project" value="InterPro"/>
</dbReference>
<feature type="binding site" description="axial binding residue" evidence="6">
    <location>
        <position position="123"/>
    </location>
    <ligand>
        <name>heme c</name>
        <dbReference type="ChEBI" id="CHEBI:61717"/>
        <label>1</label>
    </ligand>
    <ligandPart>
        <name>Fe</name>
        <dbReference type="ChEBI" id="CHEBI:18248"/>
    </ligandPart>
</feature>
<dbReference type="InterPro" id="IPR036280">
    <property type="entry name" value="Multihaem_cyt_sf"/>
</dbReference>
<comment type="cofactor">
    <cofactor evidence="6">
        <name>heme c</name>
        <dbReference type="ChEBI" id="CHEBI:61717"/>
    </cofactor>
    <text evidence="6">Binds 4 heme c groups covalently per monomer.</text>
</comment>
<feature type="binding site" description="axial binding residue" evidence="6">
    <location>
        <position position="59"/>
    </location>
    <ligand>
        <name>heme c</name>
        <dbReference type="ChEBI" id="CHEBI:61717"/>
        <label>1</label>
    </ligand>
    <ligandPart>
        <name>Fe</name>
        <dbReference type="ChEBI" id="CHEBI:18248"/>
    </ligandPart>
</feature>
<feature type="domain" description="Class III cytochrome C" evidence="7">
    <location>
        <begin position="30"/>
        <end position="123"/>
    </location>
</feature>
<keyword evidence="4" id="KW-0249">Electron transport</keyword>
<feature type="binding site" description="axial binding residue" evidence="6">
    <location>
        <position position="56"/>
    </location>
    <ligand>
        <name>heme c</name>
        <dbReference type="ChEBI" id="CHEBI:61717"/>
        <label>1</label>
    </ligand>
    <ligandPart>
        <name>Fe</name>
        <dbReference type="ChEBI" id="CHEBI:18248"/>
    </ligandPart>
</feature>
<dbReference type="AlphaFoldDB" id="A0A7V5P1K8"/>
<dbReference type="GO" id="GO:0009055">
    <property type="term" value="F:electron transfer activity"/>
    <property type="evidence" value="ECO:0007669"/>
    <property type="project" value="InterPro"/>
</dbReference>
<evidence type="ECO:0000259" key="7">
    <source>
        <dbReference type="Pfam" id="PF02085"/>
    </source>
</evidence>
<evidence type="ECO:0000256" key="5">
    <source>
        <dbReference type="ARBA" id="ARBA00023004"/>
    </source>
</evidence>
<dbReference type="GO" id="GO:0046872">
    <property type="term" value="F:metal ion binding"/>
    <property type="evidence" value="ECO:0007669"/>
    <property type="project" value="UniProtKB-KW"/>
</dbReference>
<dbReference type="EMBL" id="DROK01000262">
    <property type="protein sequence ID" value="HHI97939.1"/>
    <property type="molecule type" value="Genomic_DNA"/>
</dbReference>
<evidence type="ECO:0000256" key="4">
    <source>
        <dbReference type="ARBA" id="ARBA00022982"/>
    </source>
</evidence>
<dbReference type="Proteomes" id="UP000886101">
    <property type="component" value="Unassembled WGS sequence"/>
</dbReference>
<dbReference type="SUPFAM" id="SSF48695">
    <property type="entry name" value="Multiheme cytochromes"/>
    <property type="match status" value="1"/>
</dbReference>
<keyword evidence="2 6" id="KW-0349">Heme</keyword>
<feature type="binding site" description="axial binding residue" evidence="6">
    <location>
        <position position="105"/>
    </location>
    <ligand>
        <name>heme c</name>
        <dbReference type="ChEBI" id="CHEBI:61717"/>
        <label>1</label>
    </ligand>
    <ligandPart>
        <name>Fe</name>
        <dbReference type="ChEBI" id="CHEBI:18248"/>
    </ligandPart>
</feature>
<feature type="binding site" description="axial binding residue" evidence="6">
    <location>
        <position position="45"/>
    </location>
    <ligand>
        <name>heme c</name>
        <dbReference type="ChEBI" id="CHEBI:61717"/>
        <label>1</label>
    </ligand>
    <ligandPart>
        <name>Fe</name>
        <dbReference type="ChEBI" id="CHEBI:18248"/>
    </ligandPart>
</feature>
<feature type="binding site" description="axial binding residue" evidence="6">
    <location>
        <position position="119"/>
    </location>
    <ligand>
        <name>heme c</name>
        <dbReference type="ChEBI" id="CHEBI:61717"/>
        <label>1</label>
    </ligand>
    <ligandPart>
        <name>Fe</name>
        <dbReference type="ChEBI" id="CHEBI:18248"/>
    </ligandPart>
</feature>
<dbReference type="InterPro" id="IPR002322">
    <property type="entry name" value="Cyt_c_III"/>
</dbReference>
<evidence type="ECO:0000256" key="6">
    <source>
        <dbReference type="PIRSR" id="PIRSR602322-1"/>
    </source>
</evidence>
<feature type="binding site" description="axial binding residue" evidence="6">
    <location>
        <position position="122"/>
    </location>
    <ligand>
        <name>heme c</name>
        <dbReference type="ChEBI" id="CHEBI:61717"/>
        <label>1</label>
    </ligand>
    <ligandPart>
        <name>Fe</name>
        <dbReference type="ChEBI" id="CHEBI:18248"/>
    </ligandPart>
</feature>
<evidence type="ECO:0000256" key="3">
    <source>
        <dbReference type="ARBA" id="ARBA00022723"/>
    </source>
</evidence>
<evidence type="ECO:0000313" key="8">
    <source>
        <dbReference type="EMBL" id="HHI97939.1"/>
    </source>
</evidence>
<keyword evidence="5 6" id="KW-0408">Iron</keyword>
<feature type="binding site" description="axial binding residue" evidence="6">
    <location>
        <position position="61"/>
    </location>
    <ligand>
        <name>heme c</name>
        <dbReference type="ChEBI" id="CHEBI:61717"/>
        <label>1</label>
    </ligand>
    <ligandPart>
        <name>Fe</name>
        <dbReference type="ChEBI" id="CHEBI:18248"/>
    </ligandPart>
</feature>
<gene>
    <name evidence="8" type="ORF">ENJ96_08840</name>
</gene>
<organism evidence="8">
    <name type="scientific">Thermodesulfatator atlanticus</name>
    <dbReference type="NCBI Taxonomy" id="501497"/>
    <lineage>
        <taxon>Bacteria</taxon>
        <taxon>Pseudomonadati</taxon>
        <taxon>Thermodesulfobacteriota</taxon>
        <taxon>Thermodesulfobacteria</taxon>
        <taxon>Thermodesulfobacteriales</taxon>
        <taxon>Thermodesulfatatoraceae</taxon>
        <taxon>Thermodesulfatator</taxon>
    </lineage>
</organism>
<dbReference type="Pfam" id="PF02085">
    <property type="entry name" value="Cytochrom_CIII"/>
    <property type="match status" value="1"/>
</dbReference>
<feature type="binding site" description="axial binding residue" evidence="6">
    <location>
        <position position="48"/>
    </location>
    <ligand>
        <name>heme c</name>
        <dbReference type="ChEBI" id="CHEBI:61717"/>
        <label>1</label>
    </ligand>
    <ligandPart>
        <name>Fe</name>
        <dbReference type="ChEBI" id="CHEBI:18248"/>
    </ligandPart>
</feature>
<keyword evidence="3 6" id="KW-0479">Metal-binding</keyword>